<evidence type="ECO:0000256" key="3">
    <source>
        <dbReference type="ARBA" id="ARBA00022475"/>
    </source>
</evidence>
<keyword evidence="5 7" id="KW-1133">Transmembrane helix</keyword>
<feature type="transmembrane region" description="Helical" evidence="7">
    <location>
        <begin position="50"/>
        <end position="69"/>
    </location>
</feature>
<feature type="transmembrane region" description="Helical" evidence="7">
    <location>
        <begin position="12"/>
        <end position="30"/>
    </location>
</feature>
<keyword evidence="4 7" id="KW-0812">Transmembrane</keyword>
<keyword evidence="3" id="KW-1003">Cell membrane</keyword>
<reference evidence="8" key="2">
    <citation type="submission" date="2023-04" db="EMBL/GenBank/DDBJ databases">
        <authorList>
            <person name="Beletskiy A.V."/>
            <person name="Mardanov A.V."/>
            <person name="Ravin N.V."/>
        </authorList>
    </citation>
    <scope>NUCLEOTIDE SEQUENCE</scope>
    <source>
        <strain evidence="8">GKL-01</strain>
    </source>
</reference>
<evidence type="ECO:0000313" key="8">
    <source>
        <dbReference type="EMBL" id="WGZ90340.1"/>
    </source>
</evidence>
<dbReference type="EMBL" id="CP124755">
    <property type="protein sequence ID" value="WGZ90340.1"/>
    <property type="molecule type" value="Genomic_DNA"/>
</dbReference>
<comment type="similarity">
    <text evidence="2">Belongs to the UPF0719 family.</text>
</comment>
<dbReference type="Proteomes" id="UP001300672">
    <property type="component" value="Chromosome"/>
</dbReference>
<dbReference type="AlphaFoldDB" id="A0AA95H687"/>
<proteinExistence type="inferred from homology"/>
<evidence type="ECO:0000256" key="7">
    <source>
        <dbReference type="SAM" id="Phobius"/>
    </source>
</evidence>
<dbReference type="InterPro" id="IPR007140">
    <property type="entry name" value="DUF350"/>
</dbReference>
<reference evidence="8" key="1">
    <citation type="journal article" date="2023" name="Int. J. Mol. Sci.">
        <title>Metagenomics Revealed a New Genus 'Candidatus Thiocaldithrix dubininis' gen. nov., sp. nov. and a New Species 'Candidatus Thiothrix putei' sp. nov. in the Family Thiotrichaceae, Some Members of Which Have Traits of Both Na+- and H+-Motive Energetics.</title>
        <authorList>
            <person name="Ravin N.V."/>
            <person name="Muntyan M.S."/>
            <person name="Smolyakov D.D."/>
            <person name="Rudenko T.S."/>
            <person name="Beletsky A.V."/>
            <person name="Mardanov A.V."/>
            <person name="Grabovich M.Y."/>
        </authorList>
    </citation>
    <scope>NUCLEOTIDE SEQUENCE</scope>
    <source>
        <strain evidence="8">GKL-01</strain>
    </source>
</reference>
<comment type="subcellular location">
    <subcellularLocation>
        <location evidence="1">Cell membrane</location>
        <topology evidence="1">Multi-pass membrane protein</topology>
    </subcellularLocation>
</comment>
<organism evidence="8">
    <name type="scientific">Candidatus Thiocaldithrix dubininis</name>
    <dbReference type="NCBI Taxonomy" id="3080823"/>
    <lineage>
        <taxon>Bacteria</taxon>
        <taxon>Pseudomonadati</taxon>
        <taxon>Pseudomonadota</taxon>
        <taxon>Gammaproteobacteria</taxon>
        <taxon>Thiotrichales</taxon>
        <taxon>Thiotrichaceae</taxon>
        <taxon>Candidatus Thiocaldithrix</taxon>
    </lineage>
</organism>
<evidence type="ECO:0000256" key="5">
    <source>
        <dbReference type="ARBA" id="ARBA00022989"/>
    </source>
</evidence>
<sequence length="70" mass="7736">MTELTLEHIVSSLVYGLIGMGLFVFTLFVLEWIRPFPLEKKIVEENNTAVAIVVAAVIIALGMIYSAAIR</sequence>
<accession>A0AA95H687</accession>
<dbReference type="Pfam" id="PF03994">
    <property type="entry name" value="DUF350"/>
    <property type="match status" value="1"/>
</dbReference>
<keyword evidence="6 7" id="KW-0472">Membrane</keyword>
<dbReference type="GO" id="GO:0005886">
    <property type="term" value="C:plasma membrane"/>
    <property type="evidence" value="ECO:0007669"/>
    <property type="project" value="UniProtKB-SubCell"/>
</dbReference>
<evidence type="ECO:0000256" key="1">
    <source>
        <dbReference type="ARBA" id="ARBA00004651"/>
    </source>
</evidence>
<evidence type="ECO:0000256" key="2">
    <source>
        <dbReference type="ARBA" id="ARBA00005779"/>
    </source>
</evidence>
<evidence type="ECO:0000256" key="4">
    <source>
        <dbReference type="ARBA" id="ARBA00022692"/>
    </source>
</evidence>
<dbReference type="KEGG" id="tdu:QJT80_12730"/>
<gene>
    <name evidence="8" type="ORF">QJT80_12730</name>
</gene>
<protein>
    <submittedName>
        <fullName evidence="8">DUF350 domain-containing protein</fullName>
    </submittedName>
</protein>
<name>A0AA95H687_9GAMM</name>
<evidence type="ECO:0000256" key="6">
    <source>
        <dbReference type="ARBA" id="ARBA00023136"/>
    </source>
</evidence>